<feature type="transmembrane region" description="Helical" evidence="6">
    <location>
        <begin position="184"/>
        <end position="205"/>
    </location>
</feature>
<keyword evidence="8" id="KW-1185">Reference proteome</keyword>
<dbReference type="GO" id="GO:0005886">
    <property type="term" value="C:plasma membrane"/>
    <property type="evidence" value="ECO:0007669"/>
    <property type="project" value="UniProtKB-SubCell"/>
</dbReference>
<accession>A0A8J7IYL0</accession>
<proteinExistence type="predicted"/>
<dbReference type="PANTHER" id="PTHR30086">
    <property type="entry name" value="ARGININE EXPORTER PROTEIN ARGO"/>
    <property type="match status" value="1"/>
</dbReference>
<comment type="subcellular location">
    <subcellularLocation>
        <location evidence="1">Cell membrane</location>
        <topology evidence="1">Multi-pass membrane protein</topology>
    </subcellularLocation>
</comment>
<keyword evidence="5 6" id="KW-0472">Membrane</keyword>
<evidence type="ECO:0000256" key="2">
    <source>
        <dbReference type="ARBA" id="ARBA00022475"/>
    </source>
</evidence>
<dbReference type="AlphaFoldDB" id="A0A8J7IYL0"/>
<keyword evidence="3 6" id="KW-0812">Transmembrane</keyword>
<evidence type="ECO:0000256" key="5">
    <source>
        <dbReference type="ARBA" id="ARBA00023136"/>
    </source>
</evidence>
<evidence type="ECO:0000313" key="8">
    <source>
        <dbReference type="Proteomes" id="UP000640583"/>
    </source>
</evidence>
<evidence type="ECO:0000256" key="1">
    <source>
        <dbReference type="ARBA" id="ARBA00004651"/>
    </source>
</evidence>
<keyword evidence="2" id="KW-1003">Cell membrane</keyword>
<dbReference type="Pfam" id="PF01810">
    <property type="entry name" value="LysE"/>
    <property type="match status" value="1"/>
</dbReference>
<dbReference type="InterPro" id="IPR001123">
    <property type="entry name" value="LeuE-type"/>
</dbReference>
<organism evidence="7 8">
    <name type="scientific">Halocynthiibacter styelae</name>
    <dbReference type="NCBI Taxonomy" id="2761955"/>
    <lineage>
        <taxon>Bacteria</taxon>
        <taxon>Pseudomonadati</taxon>
        <taxon>Pseudomonadota</taxon>
        <taxon>Alphaproteobacteria</taxon>
        <taxon>Rhodobacterales</taxon>
        <taxon>Paracoccaceae</taxon>
        <taxon>Halocynthiibacter</taxon>
    </lineage>
</organism>
<evidence type="ECO:0000256" key="6">
    <source>
        <dbReference type="SAM" id="Phobius"/>
    </source>
</evidence>
<reference evidence="7" key="1">
    <citation type="submission" date="2020-10" db="EMBL/GenBank/DDBJ databases">
        <title>Paenihalocynthiibacter styelae gen. nov., sp. nov., isolated from stalked sea squirt Styela clava.</title>
        <authorList>
            <person name="Kim Y.-O."/>
            <person name="Yoon J.-H."/>
        </authorList>
    </citation>
    <scope>NUCLEOTIDE SEQUENCE</scope>
    <source>
        <strain evidence="7">MYP1-1</strain>
    </source>
</reference>
<evidence type="ECO:0000256" key="3">
    <source>
        <dbReference type="ARBA" id="ARBA00022692"/>
    </source>
</evidence>
<feature type="transmembrane region" description="Helical" evidence="6">
    <location>
        <begin position="106"/>
        <end position="130"/>
    </location>
</feature>
<keyword evidence="4 6" id="KW-1133">Transmembrane helix</keyword>
<evidence type="ECO:0000256" key="4">
    <source>
        <dbReference type="ARBA" id="ARBA00022989"/>
    </source>
</evidence>
<evidence type="ECO:0000313" key="7">
    <source>
        <dbReference type="EMBL" id="MBI1495273.1"/>
    </source>
</evidence>
<comment type="caution">
    <text evidence="7">The sequence shown here is derived from an EMBL/GenBank/DDBJ whole genome shotgun (WGS) entry which is preliminary data.</text>
</comment>
<gene>
    <name evidence="7" type="ORF">H1D41_16650</name>
</gene>
<dbReference type="Proteomes" id="UP000640583">
    <property type="component" value="Unassembled WGS sequence"/>
</dbReference>
<sequence length="206" mass="22594">MTLTVWELFLYACAVGVLFLTPGPVWVAIIARGMSGGFRSAWPLAFGVVIGDAIWPFLAVLGVSWLVQEISGFMLILRWVAVAFFVWMGVMLIRNADREIDQNSRLTAPGVWAGFVAGVIVIMANPKAILFYMGILPGFFDLTQITTPDIVAICLVSMLVPLVGNTFFALFVDRMRRLVTTPGAIRRMNIIAGWLLIGVGLVIPFT</sequence>
<feature type="transmembrane region" description="Helical" evidence="6">
    <location>
        <begin position="73"/>
        <end position="94"/>
    </location>
</feature>
<name>A0A8J7IYL0_9RHOB</name>
<feature type="transmembrane region" description="Helical" evidence="6">
    <location>
        <begin position="41"/>
        <end position="67"/>
    </location>
</feature>
<dbReference type="EMBL" id="JADCKQ010000017">
    <property type="protein sequence ID" value="MBI1495273.1"/>
    <property type="molecule type" value="Genomic_DNA"/>
</dbReference>
<dbReference type="RefSeq" id="WP_228849986.1">
    <property type="nucleotide sequence ID" value="NZ_JADCKQ010000017.1"/>
</dbReference>
<dbReference type="PANTHER" id="PTHR30086:SF20">
    <property type="entry name" value="ARGININE EXPORTER PROTEIN ARGO-RELATED"/>
    <property type="match status" value="1"/>
</dbReference>
<protein>
    <submittedName>
        <fullName evidence="7">LysE family translocator</fullName>
    </submittedName>
</protein>
<feature type="transmembrane region" description="Helical" evidence="6">
    <location>
        <begin position="6"/>
        <end position="29"/>
    </location>
</feature>
<feature type="transmembrane region" description="Helical" evidence="6">
    <location>
        <begin position="150"/>
        <end position="172"/>
    </location>
</feature>
<dbReference type="GO" id="GO:0015171">
    <property type="term" value="F:amino acid transmembrane transporter activity"/>
    <property type="evidence" value="ECO:0007669"/>
    <property type="project" value="TreeGrafter"/>
</dbReference>